<protein>
    <submittedName>
        <fullName evidence="1">Uncharacterized protein</fullName>
    </submittedName>
</protein>
<dbReference type="EMBL" id="LN907867">
    <property type="protein sequence ID" value="CUU42436.1"/>
    <property type="molecule type" value="Genomic_DNA"/>
</dbReference>
<reference evidence="2" key="1">
    <citation type="journal article" date="2016" name="Genome Announc.">
        <title>Revised genome sequence of the purple photosynthetic bacterium Blastochloris viridis.</title>
        <authorList>
            <person name="Liu L.N."/>
            <person name="Faulkner M."/>
            <person name="Liu X."/>
            <person name="Huang F."/>
            <person name="Darby A.C."/>
            <person name="Hall N."/>
        </authorList>
    </citation>
    <scope>NUCLEOTIDE SEQUENCE [LARGE SCALE GENOMIC DNA]</scope>
    <source>
        <strain evidence="2">ATCC 19567 / DSM 133 / F</strain>
    </source>
</reference>
<organism evidence="1 2">
    <name type="scientific">Blastochloris viridis</name>
    <name type="common">Rhodopseudomonas viridis</name>
    <dbReference type="NCBI Taxonomy" id="1079"/>
    <lineage>
        <taxon>Bacteria</taxon>
        <taxon>Pseudomonadati</taxon>
        <taxon>Pseudomonadota</taxon>
        <taxon>Alphaproteobacteria</taxon>
        <taxon>Hyphomicrobiales</taxon>
        <taxon>Blastochloridaceae</taxon>
        <taxon>Blastochloris</taxon>
    </lineage>
</organism>
<sequence length="36" mass="3656">MTPACRTAPAQPVAAAPMPAQADGLTNLYQRGAEGE</sequence>
<name>A0A0P0JKK5_BLAVI</name>
<dbReference type="AlphaFoldDB" id="A0A0P0JKK5"/>
<dbReference type="KEGG" id="bvr:BVIR_2003"/>
<dbReference type="Proteomes" id="UP000065734">
    <property type="component" value="Chromosome I"/>
</dbReference>
<gene>
    <name evidence="1" type="ORF">BVIRIDIS_14480</name>
</gene>
<accession>A0A0P0JKK5</accession>
<keyword evidence="2" id="KW-1185">Reference proteome</keyword>
<evidence type="ECO:0000313" key="2">
    <source>
        <dbReference type="Proteomes" id="UP000065734"/>
    </source>
</evidence>
<proteinExistence type="predicted"/>
<evidence type="ECO:0000313" key="1">
    <source>
        <dbReference type="EMBL" id="CUU42436.1"/>
    </source>
</evidence>